<evidence type="ECO:0000256" key="1">
    <source>
        <dbReference type="ARBA" id="ARBA00005847"/>
    </source>
</evidence>
<keyword evidence="2" id="KW-0217">Developmental protein</keyword>
<name>A0A1B0DGM7_PHLPP</name>
<feature type="disulfide bond" evidence="9">
    <location>
        <begin position="133"/>
        <end position="150"/>
    </location>
</feature>
<dbReference type="InterPro" id="IPR000742">
    <property type="entry name" value="EGF"/>
</dbReference>
<dbReference type="GO" id="GO:0009986">
    <property type="term" value="C:cell surface"/>
    <property type="evidence" value="ECO:0007669"/>
    <property type="project" value="UniProtKB-ARBA"/>
</dbReference>
<dbReference type="EMBL" id="AJVK01060080">
    <property type="status" value="NOT_ANNOTATED_CDS"/>
    <property type="molecule type" value="Genomic_DNA"/>
</dbReference>
<proteinExistence type="inferred from homology"/>
<organism evidence="11 12">
    <name type="scientific">Phlebotomus papatasi</name>
    <name type="common">Sandfly</name>
    <dbReference type="NCBI Taxonomy" id="29031"/>
    <lineage>
        <taxon>Eukaryota</taxon>
        <taxon>Metazoa</taxon>
        <taxon>Ecdysozoa</taxon>
        <taxon>Arthropoda</taxon>
        <taxon>Hexapoda</taxon>
        <taxon>Insecta</taxon>
        <taxon>Pterygota</taxon>
        <taxon>Neoptera</taxon>
        <taxon>Endopterygota</taxon>
        <taxon>Diptera</taxon>
        <taxon>Nematocera</taxon>
        <taxon>Psychodoidea</taxon>
        <taxon>Psychodidae</taxon>
        <taxon>Phlebotomus</taxon>
        <taxon>Phlebotomus</taxon>
    </lineage>
</organism>
<dbReference type="PROSITE" id="PS50026">
    <property type="entry name" value="EGF_3"/>
    <property type="match status" value="4"/>
</dbReference>
<keyword evidence="3 9" id="KW-0245">EGF-like domain</keyword>
<dbReference type="SMART" id="SM00179">
    <property type="entry name" value="EGF_CA"/>
    <property type="match status" value="4"/>
</dbReference>
<dbReference type="FunFam" id="2.10.25.10:FF:000125">
    <property type="entry name" value="Neurogenic locus notch protein-like"/>
    <property type="match status" value="1"/>
</dbReference>
<feature type="domain" description="EGF-like" evidence="10">
    <location>
        <begin position="47"/>
        <end position="85"/>
    </location>
</feature>
<dbReference type="GO" id="GO:0022407">
    <property type="term" value="P:regulation of cell-cell adhesion"/>
    <property type="evidence" value="ECO:0007669"/>
    <property type="project" value="UniProtKB-ARBA"/>
</dbReference>
<dbReference type="GO" id="GO:0010631">
    <property type="term" value="P:epithelial cell migration"/>
    <property type="evidence" value="ECO:0007669"/>
    <property type="project" value="UniProtKB-ARBA"/>
</dbReference>
<evidence type="ECO:0000256" key="7">
    <source>
        <dbReference type="ARBA" id="ARBA00023170"/>
    </source>
</evidence>
<keyword evidence="6 9" id="KW-1015">Disulfide bond</keyword>
<dbReference type="GO" id="GO:0048732">
    <property type="term" value="P:gland development"/>
    <property type="evidence" value="ECO:0007669"/>
    <property type="project" value="UniProtKB-ARBA"/>
</dbReference>
<dbReference type="Pfam" id="PF07645">
    <property type="entry name" value="EGF_CA"/>
    <property type="match status" value="1"/>
</dbReference>
<dbReference type="FunFam" id="2.10.25.10:FF:000080">
    <property type="entry name" value="Neurogenic locus notch 1"/>
    <property type="match status" value="1"/>
</dbReference>
<feature type="disulfide bond" evidence="9">
    <location>
        <begin position="113"/>
        <end position="122"/>
    </location>
</feature>
<dbReference type="InterPro" id="IPR000152">
    <property type="entry name" value="EGF-type_Asp/Asn_hydroxyl_site"/>
</dbReference>
<dbReference type="GO" id="GO:0010160">
    <property type="term" value="P:formation of animal organ boundary"/>
    <property type="evidence" value="ECO:0007669"/>
    <property type="project" value="UniProtKB-ARBA"/>
</dbReference>
<dbReference type="GO" id="GO:0007498">
    <property type="term" value="P:mesoderm development"/>
    <property type="evidence" value="ECO:0007669"/>
    <property type="project" value="UniProtKB-ARBA"/>
</dbReference>
<feature type="disulfide bond" evidence="9">
    <location>
        <begin position="152"/>
        <end position="161"/>
    </location>
</feature>
<dbReference type="VEuPathDB" id="VectorBase:PPAPM1_003856"/>
<comment type="similarity">
    <text evidence="1">Belongs to the NOTCH family.</text>
</comment>
<keyword evidence="7" id="KW-0675">Receptor</keyword>
<dbReference type="GO" id="GO:0048598">
    <property type="term" value="P:embryonic morphogenesis"/>
    <property type="evidence" value="ECO:0007669"/>
    <property type="project" value="UniProtKB-ARBA"/>
</dbReference>
<dbReference type="GO" id="GO:0005509">
    <property type="term" value="F:calcium ion binding"/>
    <property type="evidence" value="ECO:0007669"/>
    <property type="project" value="InterPro"/>
</dbReference>
<evidence type="ECO:0000313" key="12">
    <source>
        <dbReference type="Proteomes" id="UP000092462"/>
    </source>
</evidence>
<dbReference type="GO" id="GO:0005886">
    <property type="term" value="C:plasma membrane"/>
    <property type="evidence" value="ECO:0007669"/>
    <property type="project" value="TreeGrafter"/>
</dbReference>
<dbReference type="GO" id="GO:0008347">
    <property type="term" value="P:glial cell migration"/>
    <property type="evidence" value="ECO:0007669"/>
    <property type="project" value="UniProtKB-ARBA"/>
</dbReference>
<dbReference type="PANTHER" id="PTHR45836:SF23">
    <property type="entry name" value="NEUROGENIC LOCUS NOTCH HOMOLOG PROTEIN 1"/>
    <property type="match status" value="1"/>
</dbReference>
<dbReference type="PROSITE" id="PS01187">
    <property type="entry name" value="EGF_CA"/>
    <property type="match status" value="3"/>
</dbReference>
<evidence type="ECO:0000259" key="10">
    <source>
        <dbReference type="PROSITE" id="PS50026"/>
    </source>
</evidence>
<evidence type="ECO:0000256" key="5">
    <source>
        <dbReference type="ARBA" id="ARBA00022737"/>
    </source>
</evidence>
<protein>
    <recommendedName>
        <fullName evidence="10">EGF-like domain-containing protein</fullName>
    </recommendedName>
</protein>
<dbReference type="GO" id="GO:0007219">
    <property type="term" value="P:Notch signaling pathway"/>
    <property type="evidence" value="ECO:0007669"/>
    <property type="project" value="TreeGrafter"/>
</dbReference>
<keyword evidence="5" id="KW-0677">Repeat</keyword>
<evidence type="ECO:0000256" key="3">
    <source>
        <dbReference type="ARBA" id="ARBA00022536"/>
    </source>
</evidence>
<dbReference type="GO" id="GO:0048565">
    <property type="term" value="P:digestive tract development"/>
    <property type="evidence" value="ECO:0007669"/>
    <property type="project" value="UniProtKB-ARBA"/>
</dbReference>
<accession>A0A1B0DGM7</accession>
<dbReference type="SMART" id="SM00181">
    <property type="entry name" value="EGF"/>
    <property type="match status" value="4"/>
</dbReference>
<dbReference type="InterPro" id="IPR018097">
    <property type="entry name" value="EGF_Ca-bd_CS"/>
</dbReference>
<dbReference type="InterPro" id="IPR001881">
    <property type="entry name" value="EGF-like_Ca-bd_dom"/>
</dbReference>
<reference evidence="11" key="1">
    <citation type="submission" date="2022-08" db="UniProtKB">
        <authorList>
            <consortium name="EnsemblMetazoa"/>
        </authorList>
    </citation>
    <scope>IDENTIFICATION</scope>
    <source>
        <strain evidence="11">Israel</strain>
    </source>
</reference>
<dbReference type="SUPFAM" id="SSF57196">
    <property type="entry name" value="EGF/Laminin"/>
    <property type="match status" value="4"/>
</dbReference>
<dbReference type="GO" id="GO:0043235">
    <property type="term" value="C:receptor complex"/>
    <property type="evidence" value="ECO:0007669"/>
    <property type="project" value="TreeGrafter"/>
</dbReference>
<dbReference type="FunFam" id="2.10.25.10:FF:000136">
    <property type="entry name" value="Neurogenic locus notch 1"/>
    <property type="match status" value="1"/>
</dbReference>
<dbReference type="PROSITE" id="PS01186">
    <property type="entry name" value="EGF_2"/>
    <property type="match status" value="2"/>
</dbReference>
<dbReference type="PANTHER" id="PTHR45836">
    <property type="entry name" value="SLIT HOMOLOG"/>
    <property type="match status" value="1"/>
</dbReference>
<keyword evidence="4" id="KW-0732">Signal</keyword>
<keyword evidence="8" id="KW-0325">Glycoprotein</keyword>
<dbReference type="GO" id="GO:0007548">
    <property type="term" value="P:sex differentiation"/>
    <property type="evidence" value="ECO:0007669"/>
    <property type="project" value="UniProtKB-ARBA"/>
</dbReference>
<dbReference type="EnsemblMetazoa" id="PPAI007311-RA">
    <property type="protein sequence ID" value="PPAI007311-PA"/>
    <property type="gene ID" value="PPAI007311"/>
</dbReference>
<dbReference type="Pfam" id="PF00008">
    <property type="entry name" value="EGF"/>
    <property type="match status" value="3"/>
</dbReference>
<dbReference type="PRINTS" id="PR00010">
    <property type="entry name" value="EGFBLOOD"/>
</dbReference>
<evidence type="ECO:0000256" key="2">
    <source>
        <dbReference type="ARBA" id="ARBA00022473"/>
    </source>
</evidence>
<evidence type="ECO:0000256" key="6">
    <source>
        <dbReference type="ARBA" id="ARBA00023157"/>
    </source>
</evidence>
<keyword evidence="12" id="KW-1185">Reference proteome</keyword>
<feature type="disulfide bond" evidence="9">
    <location>
        <begin position="75"/>
        <end position="84"/>
    </location>
</feature>
<dbReference type="FunFam" id="2.10.25.10:FF:000092">
    <property type="entry name" value="Neurogenic locus notch protein 1"/>
    <property type="match status" value="1"/>
</dbReference>
<dbReference type="VEuPathDB" id="VectorBase:PPAI007311"/>
<evidence type="ECO:0000256" key="4">
    <source>
        <dbReference type="ARBA" id="ARBA00022729"/>
    </source>
</evidence>
<dbReference type="GO" id="GO:0048568">
    <property type="term" value="P:embryonic organ development"/>
    <property type="evidence" value="ECO:0007669"/>
    <property type="project" value="UniProtKB-ARBA"/>
</dbReference>
<dbReference type="CDD" id="cd00054">
    <property type="entry name" value="EGF_CA"/>
    <property type="match status" value="4"/>
</dbReference>
<dbReference type="InterPro" id="IPR049883">
    <property type="entry name" value="NOTCH1_EGF-like"/>
</dbReference>
<dbReference type="PROSITE" id="PS00022">
    <property type="entry name" value="EGF_1"/>
    <property type="match status" value="4"/>
</dbReference>
<dbReference type="GO" id="GO:0048608">
    <property type="term" value="P:reproductive structure development"/>
    <property type="evidence" value="ECO:0007669"/>
    <property type="project" value="UniProtKB-ARBA"/>
</dbReference>
<dbReference type="InterPro" id="IPR051355">
    <property type="entry name" value="Notch/Slit_guidance"/>
</dbReference>
<dbReference type="Gene3D" id="2.10.25.10">
    <property type="entry name" value="Laminin"/>
    <property type="match status" value="4"/>
</dbReference>
<dbReference type="AlphaFoldDB" id="A0A1B0DGM7"/>
<evidence type="ECO:0000256" key="8">
    <source>
        <dbReference type="ARBA" id="ARBA00023180"/>
    </source>
</evidence>
<dbReference type="GO" id="GO:0007411">
    <property type="term" value="P:axon guidance"/>
    <property type="evidence" value="ECO:0007669"/>
    <property type="project" value="TreeGrafter"/>
</dbReference>
<comment type="caution">
    <text evidence="9">Lacks conserved residue(s) required for the propagation of feature annotation.</text>
</comment>
<sequence>FEGKNCEENIDDCPGNLCQNGGTCIDAVNAYRCKCPPNFTGDFCEADIDECALRPSVCQNGATCTNTMGSYSCICVNGWTGPDCSVNIDDCEDAACFNGATCIDGVGSFYCRCTPGKTGLLCHLDDACTSNPCHADAICDTSPINGSFTCSCASGYKGVDCSEDIDECDQGSYFRSNGIGMFTVPASIARIVAFAHLSWILRWTETLKITEFVLAPCSILARIRLTFIQGVCFAVDTCRTQWTFTPVPSAVGNHADAIEAGIGVTVVSGKFTVLPVETIQADTVMAILTFAIIVIDLTDDAQGAWRAGTAEVVHEIMACTTILARIGFAVVNVKFAVLPLEALSADALICTHEILAYPTILTWTRFTLIDILLAVATRVTRMAVTSVRVPNVLTRPVVAERFDLDTLANGCIAAGHHLHIAKFSCPSRSAEALEDIFTLNACCTVLTGILRTPVNVVCTLLAGVAIGAVTGVIVALIIMAGCSVLAGLGIAFVDLILAISTCESWSAGTAVAVDSVNARSTVHTRTFRAVFVVCLAVHPGETKGTGAVLPFETIHAEASVVPDAIKARSTVLTWERSTVISVDRAVSAFVALGAETLIRSWNVAASRSVATWRRQSTLIDVLIAEASSVADRASAREV</sequence>
<evidence type="ECO:0000313" key="11">
    <source>
        <dbReference type="EnsemblMetazoa" id="PPAI007311-PA"/>
    </source>
</evidence>
<evidence type="ECO:0000256" key="9">
    <source>
        <dbReference type="PROSITE-ProRule" id="PRU00076"/>
    </source>
</evidence>
<feature type="domain" description="EGF-like" evidence="10">
    <location>
        <begin position="9"/>
        <end position="45"/>
    </location>
</feature>
<feature type="disulfide bond" evidence="9">
    <location>
        <begin position="35"/>
        <end position="44"/>
    </location>
</feature>
<feature type="domain" description="EGF-like" evidence="10">
    <location>
        <begin position="124"/>
        <end position="162"/>
    </location>
</feature>
<dbReference type="PROSITE" id="PS00010">
    <property type="entry name" value="ASX_HYDROXYL"/>
    <property type="match status" value="3"/>
</dbReference>
<dbReference type="Proteomes" id="UP000092462">
    <property type="component" value="Unassembled WGS sequence"/>
</dbReference>
<feature type="domain" description="EGF-like" evidence="10">
    <location>
        <begin position="87"/>
        <end position="123"/>
    </location>
</feature>